<dbReference type="Pfam" id="PF06177">
    <property type="entry name" value="QueT"/>
    <property type="match status" value="1"/>
</dbReference>
<evidence type="ECO:0000313" key="3">
    <source>
        <dbReference type="Proteomes" id="UP001178288"/>
    </source>
</evidence>
<feature type="transmembrane region" description="Helical" evidence="1">
    <location>
        <begin position="130"/>
        <end position="152"/>
    </location>
</feature>
<keyword evidence="3" id="KW-1185">Reference proteome</keyword>
<gene>
    <name evidence="2" type="ORF">QNH39_05405</name>
</gene>
<dbReference type="KEGG" id="nnv:QNH39_05405"/>
<name>A0AA95MRS6_9BACI</name>
<dbReference type="InterPro" id="IPR010387">
    <property type="entry name" value="QueT"/>
</dbReference>
<dbReference type="PANTHER" id="PTHR40044:SF1">
    <property type="entry name" value="INTEGRAL MEMBRANE PROTEIN"/>
    <property type="match status" value="1"/>
</dbReference>
<dbReference type="PANTHER" id="PTHR40044">
    <property type="entry name" value="INTEGRAL MEMBRANE PROTEIN-RELATED"/>
    <property type="match status" value="1"/>
</dbReference>
<sequence length="191" mass="21037">MEKTTNTVAQPIGAKPGIGSVETAAAGKAHNKVHGVVVGGIVAALYIAVSALIQPFGFTQVQFRVSEMFNHLIVFNKKYIYGIVLGVFLTNLFFSPLKAYDLIFGVGQSVIALLIAIICARFIKGIWARMVVNTLVFTFTMFLIALELHLAFGWPFMFTWLTTAVSEFVVMAVGMPVMYAINKRVHFEKIV</sequence>
<dbReference type="PIRSF" id="PIRSF031501">
    <property type="entry name" value="QueT"/>
    <property type="match status" value="1"/>
</dbReference>
<evidence type="ECO:0000313" key="2">
    <source>
        <dbReference type="EMBL" id="WHY87294.1"/>
    </source>
</evidence>
<dbReference type="Proteomes" id="UP001178288">
    <property type="component" value="Chromosome"/>
</dbReference>
<reference evidence="2" key="1">
    <citation type="submission" date="2023-05" db="EMBL/GenBank/DDBJ databases">
        <title>Comparative genomics of Bacillaceae isolates and their secondary metabolite potential.</title>
        <authorList>
            <person name="Song L."/>
            <person name="Nielsen L.J."/>
            <person name="Mohite O."/>
            <person name="Xu X."/>
            <person name="Weber T."/>
            <person name="Kovacs A.T."/>
        </authorList>
    </citation>
    <scope>NUCLEOTIDE SEQUENCE</scope>
    <source>
        <strain evidence="2">XLM17</strain>
    </source>
</reference>
<evidence type="ECO:0000256" key="1">
    <source>
        <dbReference type="SAM" id="Phobius"/>
    </source>
</evidence>
<dbReference type="RefSeq" id="WP_082804896.1">
    <property type="nucleotide sequence ID" value="NZ_CP126114.1"/>
</dbReference>
<protein>
    <submittedName>
        <fullName evidence="2">QueT transporter family protein</fullName>
    </submittedName>
</protein>
<keyword evidence="1" id="KW-0472">Membrane</keyword>
<keyword evidence="1" id="KW-1133">Transmembrane helix</keyword>
<dbReference type="EMBL" id="CP126114">
    <property type="protein sequence ID" value="WHY87294.1"/>
    <property type="molecule type" value="Genomic_DNA"/>
</dbReference>
<accession>A0AA95MRS6</accession>
<proteinExistence type="predicted"/>
<feature type="transmembrane region" description="Helical" evidence="1">
    <location>
        <begin position="103"/>
        <end position="123"/>
    </location>
</feature>
<organism evidence="2 3">
    <name type="scientific">Neobacillus novalis</name>
    <dbReference type="NCBI Taxonomy" id="220687"/>
    <lineage>
        <taxon>Bacteria</taxon>
        <taxon>Bacillati</taxon>
        <taxon>Bacillota</taxon>
        <taxon>Bacilli</taxon>
        <taxon>Bacillales</taxon>
        <taxon>Bacillaceae</taxon>
        <taxon>Neobacillus</taxon>
    </lineage>
</organism>
<feature type="transmembrane region" description="Helical" evidence="1">
    <location>
        <begin position="158"/>
        <end position="181"/>
    </location>
</feature>
<feature type="transmembrane region" description="Helical" evidence="1">
    <location>
        <begin position="79"/>
        <end position="97"/>
    </location>
</feature>
<dbReference type="AlphaFoldDB" id="A0AA95MRS6"/>
<feature type="transmembrane region" description="Helical" evidence="1">
    <location>
        <begin position="36"/>
        <end position="58"/>
    </location>
</feature>
<keyword evidence="1" id="KW-0812">Transmembrane</keyword>